<dbReference type="CTD" id="8600"/>
<evidence type="ECO:0000256" key="8">
    <source>
        <dbReference type="ARBA" id="ARBA00022968"/>
    </source>
</evidence>
<keyword evidence="10 11" id="KW-0472">Membrane</keyword>
<dbReference type="InterPro" id="IPR017355">
    <property type="entry name" value="TNF_ligand_10/11"/>
</dbReference>
<keyword evidence="6" id="KW-0964">Secreted</keyword>
<dbReference type="GO" id="GO:0005886">
    <property type="term" value="C:plasma membrane"/>
    <property type="evidence" value="ECO:0007669"/>
    <property type="project" value="UniProtKB-SubCell"/>
</dbReference>
<evidence type="ECO:0000256" key="4">
    <source>
        <dbReference type="ARBA" id="ARBA00022475"/>
    </source>
</evidence>
<evidence type="ECO:0000256" key="9">
    <source>
        <dbReference type="ARBA" id="ARBA00022989"/>
    </source>
</evidence>
<dbReference type="InParanoid" id="A0A6P7XM37"/>
<dbReference type="GO" id="GO:0005615">
    <property type="term" value="C:extracellular space"/>
    <property type="evidence" value="ECO:0007669"/>
    <property type="project" value="UniProtKB-KW"/>
</dbReference>
<organism evidence="13 14">
    <name type="scientific">Microcaecilia unicolor</name>
    <dbReference type="NCBI Taxonomy" id="1415580"/>
    <lineage>
        <taxon>Eukaryota</taxon>
        <taxon>Metazoa</taxon>
        <taxon>Chordata</taxon>
        <taxon>Craniata</taxon>
        <taxon>Vertebrata</taxon>
        <taxon>Euteleostomi</taxon>
        <taxon>Amphibia</taxon>
        <taxon>Gymnophiona</taxon>
        <taxon>Siphonopidae</taxon>
        <taxon>Microcaecilia</taxon>
    </lineage>
</organism>
<dbReference type="InterPro" id="IPR006052">
    <property type="entry name" value="TNF_dom"/>
</dbReference>
<dbReference type="PANTHER" id="PTHR11471">
    <property type="entry name" value="TUMOR NECROSIS FACTOR FAMILY MEMBER"/>
    <property type="match status" value="1"/>
</dbReference>
<name>A0A6P7XM37_9AMPH</name>
<evidence type="ECO:0000313" key="13">
    <source>
        <dbReference type="Proteomes" id="UP000515156"/>
    </source>
</evidence>
<dbReference type="OrthoDB" id="8783336at2759"/>
<comment type="similarity">
    <text evidence="3">Belongs to the tumor necrosis factor family.</text>
</comment>
<dbReference type="GeneID" id="115468661"/>
<evidence type="ECO:0000256" key="6">
    <source>
        <dbReference type="ARBA" id="ARBA00022525"/>
    </source>
</evidence>
<evidence type="ECO:0000259" key="12">
    <source>
        <dbReference type="PROSITE" id="PS50049"/>
    </source>
</evidence>
<dbReference type="GO" id="GO:0006955">
    <property type="term" value="P:immune response"/>
    <property type="evidence" value="ECO:0007669"/>
    <property type="project" value="InterPro"/>
</dbReference>
<dbReference type="Pfam" id="PF00229">
    <property type="entry name" value="TNF"/>
    <property type="match status" value="1"/>
</dbReference>
<comment type="subcellular location">
    <subcellularLocation>
        <location evidence="1">Cell membrane</location>
        <topology evidence="1">Single-pass type II membrane protein</topology>
    </subcellularLocation>
    <subcellularLocation>
        <location evidence="2">Secreted</location>
    </subcellularLocation>
</comment>
<feature type="transmembrane region" description="Helical" evidence="11">
    <location>
        <begin position="32"/>
        <end position="54"/>
    </location>
</feature>
<dbReference type="AlphaFoldDB" id="A0A6P7XM37"/>
<feature type="domain" description="THD" evidence="12">
    <location>
        <begin position="142"/>
        <end position="294"/>
    </location>
</feature>
<evidence type="ECO:0000256" key="7">
    <source>
        <dbReference type="ARBA" id="ARBA00022692"/>
    </source>
</evidence>
<evidence type="ECO:0000256" key="3">
    <source>
        <dbReference type="ARBA" id="ARBA00008670"/>
    </source>
</evidence>
<dbReference type="KEGG" id="muo:115468661"/>
<dbReference type="SUPFAM" id="SSF49842">
    <property type="entry name" value="TNF-like"/>
    <property type="match status" value="1"/>
</dbReference>
<dbReference type="CDD" id="cd00184">
    <property type="entry name" value="TNF"/>
    <property type="match status" value="1"/>
</dbReference>
<sequence>MSAGKYRSYLCGSAELGSDPRSPPPGSVPRSVLAALVLLGVAQVGCTLGLFFYFRTQMGPNRMLEEELQCLRRLLKLHHSSYLGDTAPDESKFVACSELKQAFQAAIEKEVHHYLKRIQPDLEEALAEEMWTIRKRRHEKWPIAHLTINLSNHTLGTQQKVDLLSWNYQEGWANILNMTYNHGKLKVSQDGFYYVYANICFRHHEASGNDDLRDTVLQLMVYVCKSNMKKKSSETLMKGGGTKVWSRNSPYYFYSVYQGGIFKLMADDEIFIQASNPSLLDPSQEASYYGAFKIRGLAP</sequence>
<keyword evidence="13" id="KW-1185">Reference proteome</keyword>
<dbReference type="PANTHER" id="PTHR11471:SF3">
    <property type="entry name" value="TUMOR NECROSIS FACTOR LIGAND SUPERFAMILY MEMBER 11"/>
    <property type="match status" value="1"/>
</dbReference>
<evidence type="ECO:0000256" key="2">
    <source>
        <dbReference type="ARBA" id="ARBA00004613"/>
    </source>
</evidence>
<dbReference type="Gene3D" id="2.60.120.40">
    <property type="match status" value="1"/>
</dbReference>
<protein>
    <submittedName>
        <fullName evidence="14">Tumor necrosis factor ligand superfamily member 11</fullName>
    </submittedName>
</protein>
<dbReference type="Proteomes" id="UP000515156">
    <property type="component" value="Chromosome 4"/>
</dbReference>
<dbReference type="PROSITE" id="PS50049">
    <property type="entry name" value="THD_2"/>
    <property type="match status" value="1"/>
</dbReference>
<dbReference type="RefSeq" id="XP_030056402.1">
    <property type="nucleotide sequence ID" value="XM_030200542.1"/>
</dbReference>
<evidence type="ECO:0000256" key="5">
    <source>
        <dbReference type="ARBA" id="ARBA00022514"/>
    </source>
</evidence>
<evidence type="ECO:0000256" key="10">
    <source>
        <dbReference type="ARBA" id="ARBA00023136"/>
    </source>
</evidence>
<dbReference type="FunCoup" id="A0A6P7XM37">
    <property type="interactions" value="482"/>
</dbReference>
<dbReference type="SMART" id="SM00207">
    <property type="entry name" value="TNF"/>
    <property type="match status" value="1"/>
</dbReference>
<keyword evidence="9 11" id="KW-1133">Transmembrane helix</keyword>
<dbReference type="GO" id="GO:0005164">
    <property type="term" value="F:tumor necrosis factor receptor binding"/>
    <property type="evidence" value="ECO:0007669"/>
    <property type="project" value="InterPro"/>
</dbReference>
<keyword evidence="8" id="KW-0735">Signal-anchor</keyword>
<proteinExistence type="inferred from homology"/>
<evidence type="ECO:0000313" key="14">
    <source>
        <dbReference type="RefSeq" id="XP_030056402.1"/>
    </source>
</evidence>
<gene>
    <name evidence="14" type="primary">TNFSF11</name>
</gene>
<reference evidence="14" key="1">
    <citation type="submission" date="2025-08" db="UniProtKB">
        <authorList>
            <consortium name="RefSeq"/>
        </authorList>
    </citation>
    <scope>IDENTIFICATION</scope>
</reference>
<evidence type="ECO:0000256" key="1">
    <source>
        <dbReference type="ARBA" id="ARBA00004401"/>
    </source>
</evidence>
<dbReference type="InterPro" id="IPR008983">
    <property type="entry name" value="Tumour_necrosis_fac-like_dom"/>
</dbReference>
<dbReference type="PIRSF" id="PIRSF038013">
    <property type="entry name" value="TNF10_TNF11"/>
    <property type="match status" value="1"/>
</dbReference>
<keyword evidence="4" id="KW-1003">Cell membrane</keyword>
<evidence type="ECO:0000256" key="11">
    <source>
        <dbReference type="SAM" id="Phobius"/>
    </source>
</evidence>
<dbReference type="GO" id="GO:0005125">
    <property type="term" value="F:cytokine activity"/>
    <property type="evidence" value="ECO:0007669"/>
    <property type="project" value="UniProtKB-KW"/>
</dbReference>
<keyword evidence="7 11" id="KW-0812">Transmembrane</keyword>
<keyword evidence="5" id="KW-0202">Cytokine</keyword>
<accession>A0A6P7XM37</accession>